<sequence length="154" mass="16609">MMLVGVRWCWDSLPIGAVLIDLGNVGGPQANRTRLGAPFGQQRNQFHPARYHAVPGRRSGTSSTLSDNRGPPRSRLLTLLAQTGNPPVRDFVRRRIRLVTSPSSSSAAGSRCWRCEEGRLRRAHNRAGHLGASGAGRGVQTIAYALAHAPRAAV</sequence>
<reference evidence="2" key="1">
    <citation type="submission" date="2021-05" db="EMBL/GenBank/DDBJ databases">
        <authorList>
            <person name="Alioto T."/>
            <person name="Alioto T."/>
            <person name="Gomez Garrido J."/>
        </authorList>
    </citation>
    <scope>NUCLEOTIDE SEQUENCE</scope>
</reference>
<organism evidence="2">
    <name type="scientific">Culex pipiens</name>
    <name type="common">House mosquito</name>
    <dbReference type="NCBI Taxonomy" id="7175"/>
    <lineage>
        <taxon>Eukaryota</taxon>
        <taxon>Metazoa</taxon>
        <taxon>Ecdysozoa</taxon>
        <taxon>Arthropoda</taxon>
        <taxon>Hexapoda</taxon>
        <taxon>Insecta</taxon>
        <taxon>Pterygota</taxon>
        <taxon>Neoptera</taxon>
        <taxon>Endopterygota</taxon>
        <taxon>Diptera</taxon>
        <taxon>Nematocera</taxon>
        <taxon>Culicoidea</taxon>
        <taxon>Culicidae</taxon>
        <taxon>Culicinae</taxon>
        <taxon>Culicini</taxon>
        <taxon>Culex</taxon>
        <taxon>Culex</taxon>
    </lineage>
</organism>
<evidence type="ECO:0000313" key="2">
    <source>
        <dbReference type="EMBL" id="CAG6466235.1"/>
    </source>
</evidence>
<evidence type="ECO:0000256" key="1">
    <source>
        <dbReference type="SAM" id="MobiDB-lite"/>
    </source>
</evidence>
<dbReference type="EMBL" id="HBUE01055358">
    <property type="protein sequence ID" value="CAG6466235.1"/>
    <property type="molecule type" value="Transcribed_RNA"/>
</dbReference>
<dbReference type="AlphaFoldDB" id="A0A8D8B1G0"/>
<name>A0A8D8B1G0_CULPI</name>
<proteinExistence type="predicted"/>
<protein>
    <submittedName>
        <fullName evidence="2">(northern house mosquito) hypothetical protein</fullName>
    </submittedName>
</protein>
<feature type="region of interest" description="Disordered" evidence="1">
    <location>
        <begin position="52"/>
        <end position="72"/>
    </location>
</feature>
<accession>A0A8D8B1G0</accession>